<dbReference type="SUPFAM" id="SSF69572">
    <property type="entry name" value="Activating enzymes of the ubiquitin-like proteins"/>
    <property type="match status" value="2"/>
</dbReference>
<dbReference type="InterPro" id="IPR032420">
    <property type="entry name" value="E1_4HB"/>
</dbReference>
<dbReference type="Gene3D" id="1.10.10.2660">
    <property type="entry name" value="Ubiquitin-activating enzyme E1, SCCH domain"/>
    <property type="match status" value="1"/>
</dbReference>
<dbReference type="InterPro" id="IPR000011">
    <property type="entry name" value="UBQ/SUMO-activ_enz_E1-like"/>
</dbReference>
<keyword evidence="11" id="KW-0460">Magnesium</keyword>
<evidence type="ECO:0000256" key="9">
    <source>
        <dbReference type="ARBA" id="ARBA00022786"/>
    </source>
</evidence>
<evidence type="ECO:0000313" key="17">
    <source>
        <dbReference type="EMBL" id="CAJ1052155.1"/>
    </source>
</evidence>
<dbReference type="FunFam" id="3.10.290.60:FF:000003">
    <property type="entry name" value="Ubiquitin-like modifier activating enzyme 6"/>
    <property type="match status" value="1"/>
</dbReference>
<evidence type="ECO:0000256" key="3">
    <source>
        <dbReference type="ARBA" id="ARBA00005673"/>
    </source>
</evidence>
<dbReference type="Pfam" id="PF10585">
    <property type="entry name" value="UBA_E1_SCCH"/>
    <property type="match status" value="1"/>
</dbReference>
<dbReference type="EC" id="6.2.1.45" evidence="4"/>
<dbReference type="EMBL" id="OY660866">
    <property type="protein sequence ID" value="CAJ1052155.1"/>
    <property type="molecule type" value="Genomic_DNA"/>
</dbReference>
<dbReference type="Gene3D" id="3.10.290.60">
    <property type="entry name" value="Ubiquitin-activating enzyme E1, UFD domain"/>
    <property type="match status" value="1"/>
</dbReference>
<evidence type="ECO:0000256" key="12">
    <source>
        <dbReference type="ARBA" id="ARBA00022990"/>
    </source>
</evidence>
<dbReference type="AlphaFoldDB" id="A0AAV1ETY7"/>
<dbReference type="GO" id="GO:0016925">
    <property type="term" value="P:protein sumoylation"/>
    <property type="evidence" value="ECO:0007669"/>
    <property type="project" value="TreeGrafter"/>
</dbReference>
<evidence type="ECO:0000256" key="13">
    <source>
        <dbReference type="ARBA" id="ARBA00064529"/>
    </source>
</evidence>
<feature type="domain" description="Ubiquitin-activating enzyme E1 C-terminal" evidence="16">
    <location>
        <begin position="892"/>
        <end position="1014"/>
    </location>
</feature>
<dbReference type="Gene3D" id="2.40.30.180">
    <property type="entry name" value="Ubiquitin-activating enzyme E1, FCCH domain"/>
    <property type="match status" value="1"/>
</dbReference>
<evidence type="ECO:0000256" key="14">
    <source>
        <dbReference type="ARBA" id="ARBA00068491"/>
    </source>
</evidence>
<dbReference type="GO" id="GO:0005524">
    <property type="term" value="F:ATP binding"/>
    <property type="evidence" value="ECO:0007669"/>
    <property type="project" value="UniProtKB-KW"/>
</dbReference>
<dbReference type="FunFam" id="3.50.50.80:FF:000001">
    <property type="entry name" value="ubiquitin-like modifier-activating enzyme 1"/>
    <property type="match status" value="1"/>
</dbReference>
<dbReference type="InterPro" id="IPR035985">
    <property type="entry name" value="Ubiquitin-activating_enz"/>
</dbReference>
<organism evidence="17 18">
    <name type="scientific">Xyrichtys novacula</name>
    <name type="common">Pearly razorfish</name>
    <name type="synonym">Hemipteronotus novacula</name>
    <dbReference type="NCBI Taxonomy" id="13765"/>
    <lineage>
        <taxon>Eukaryota</taxon>
        <taxon>Metazoa</taxon>
        <taxon>Chordata</taxon>
        <taxon>Craniata</taxon>
        <taxon>Vertebrata</taxon>
        <taxon>Euteleostomi</taxon>
        <taxon>Actinopterygii</taxon>
        <taxon>Neopterygii</taxon>
        <taxon>Teleostei</taxon>
        <taxon>Neoteleostei</taxon>
        <taxon>Acanthomorphata</taxon>
        <taxon>Eupercaria</taxon>
        <taxon>Labriformes</taxon>
        <taxon>Labridae</taxon>
        <taxon>Xyrichtys</taxon>
    </lineage>
</organism>
<dbReference type="FunFam" id="3.40.50.720:FF:000015">
    <property type="entry name" value="Ubiquitin-activating enzyme E1 1"/>
    <property type="match status" value="1"/>
</dbReference>
<reference evidence="17" key="1">
    <citation type="submission" date="2023-08" db="EMBL/GenBank/DDBJ databases">
        <authorList>
            <person name="Alioto T."/>
            <person name="Alioto T."/>
            <person name="Gomez Garrido J."/>
        </authorList>
    </citation>
    <scope>NUCLEOTIDE SEQUENCE</scope>
</reference>
<evidence type="ECO:0000256" key="5">
    <source>
        <dbReference type="ARBA" id="ARBA00022553"/>
    </source>
</evidence>
<dbReference type="PANTHER" id="PTHR10953:SF186">
    <property type="entry name" value="UBIQUITIN-LIKE MODIFIER-ACTIVATING ENZYME 6"/>
    <property type="match status" value="1"/>
</dbReference>
<keyword evidence="12" id="KW-0007">Acetylation</keyword>
<dbReference type="GO" id="GO:0031510">
    <property type="term" value="C:SUMO activating enzyme complex"/>
    <property type="evidence" value="ECO:0007669"/>
    <property type="project" value="TreeGrafter"/>
</dbReference>
<dbReference type="GO" id="GO:0019780">
    <property type="term" value="F:FAT10 activating enzyme activity"/>
    <property type="evidence" value="ECO:0007669"/>
    <property type="project" value="UniProtKB-ARBA"/>
</dbReference>
<name>A0AAV1ETY7_XYRNO</name>
<dbReference type="Proteomes" id="UP001178508">
    <property type="component" value="Chromosome 3"/>
</dbReference>
<evidence type="ECO:0000256" key="10">
    <source>
        <dbReference type="ARBA" id="ARBA00022840"/>
    </source>
</evidence>
<gene>
    <name evidence="17" type="ORF">XNOV1_A031308</name>
</gene>
<evidence type="ECO:0000256" key="1">
    <source>
        <dbReference type="ARBA" id="ARBA00000488"/>
    </source>
</evidence>
<accession>A0AAV1ETY7</accession>
<dbReference type="FunFam" id="2.40.30.180:FF:000002">
    <property type="entry name" value="Ubiquitin-activating enzyme E1 2"/>
    <property type="match status" value="1"/>
</dbReference>
<sequence>MAADSMEIDDSLYSRQRYVLGDSAMHQMAQSSVFLSGMGGLGIEIAKNIVLAGVKAVTLHDTKQCETWDLGSNFFIRKEDVLTQRRRVEAVCPRVAELNPYVHVEVSYSPLDDNTDLSFLRKYQCVILTEARLSLQKRVNEFCHSQQPPIRFIGCDAYGICVRVFCDFGEEFEVSDPTGEEPKEVFIQTISQDDPGVVTCMDNQPHGLQTGQSVVFREINGMVELNGTVRQVSVLSSHSFAIGDTSGLQPYAHGGFFVLVKTPKTYRFETLERQLCDPQVLTPDFSKPEAPLQIHAAMLALDTFQEQHSRLPNIGCLQDAEVLLRLTQEVNATLRNKASVNAELVRCLSRTARGTLPPLSAAVGGLASQEVLKAITGKFAPLQQWFYLDATEVVRPLQSLSAEEFIPRGDRYDGLRACIGESLCLELQKLRVFMVGCGAIGCEMLKNFALLGVGLTKSSGEVCITDPDLIEKSNLNRQFLFRPHHIQKPKSTTAAEATHDINPDLQVDAHLNKVCPATESIYNDSFYSRLNIVVTALDNVEARRYVDSRCLSNQRPLLDSGTMGTKGHTEVIVPNLTESYNSHRDPPEEEIPFCTLKSFPSVIEHTIQWARDKFENAFVHKPSMFNSFWQTHPSAEGVLQRMQAGESLEGSFQVIKLLSRRPSQWEQCIAAARLKFEKYFKRKALQLLHSFPLDTRLKDGSLFWQSPKRPPAPFEFDLNDPLHFTFIVSTARLFAEIYNIPYSEKDISEEAVARILSDIRIPEYRPSEKCIETDEAAKKPDQTKMPLSSEEEREAITQLERAIASDNVTAERLRMSPLQFEKDDDGNGHMDFVESASGLRARMYSIEPADRLKTKRIAGKIIPAIATATAAVAGLVALELIKVVAGYEFESFKNCFFNLAIPVMVLTEPAPVKRTHIRDNIYFTIWDCWTIFGHEDFTLSDFMNAVREKYGIEPTMVVHGVKMLYVPVMPGHSKRLKLTMQKLIKPSVDRRYVDLTVSFAPEADGDDDLPGPPVRYYFSHNGETP</sequence>
<dbReference type="GO" id="GO:0019948">
    <property type="term" value="F:SUMO activating enzyme activity"/>
    <property type="evidence" value="ECO:0007669"/>
    <property type="project" value="TreeGrafter"/>
</dbReference>
<evidence type="ECO:0000256" key="4">
    <source>
        <dbReference type="ARBA" id="ARBA00012990"/>
    </source>
</evidence>
<keyword evidence="9" id="KW-0833">Ubl conjugation pathway</keyword>
<evidence type="ECO:0000256" key="7">
    <source>
        <dbReference type="ARBA" id="ARBA00022723"/>
    </source>
</evidence>
<dbReference type="GO" id="GO:0004839">
    <property type="term" value="F:ubiquitin activating enzyme activity"/>
    <property type="evidence" value="ECO:0007669"/>
    <property type="project" value="UniProtKB-EC"/>
</dbReference>
<dbReference type="FunFam" id="1.10.10.2660:FF:000003">
    <property type="entry name" value="ubiquitin-like modifier-activating enzyme 6 isoform X1"/>
    <property type="match status" value="1"/>
</dbReference>
<dbReference type="CDD" id="cd01491">
    <property type="entry name" value="Ube1_repeat1"/>
    <property type="match status" value="1"/>
</dbReference>
<dbReference type="Pfam" id="PF00899">
    <property type="entry name" value="ThiF"/>
    <property type="match status" value="1"/>
</dbReference>
<dbReference type="PRINTS" id="PR01849">
    <property type="entry name" value="UBIQUITINACT"/>
</dbReference>
<comment type="pathway">
    <text evidence="2">Protein modification; protein ubiquitination.</text>
</comment>
<dbReference type="SMART" id="SM00985">
    <property type="entry name" value="UBA_e1_C"/>
    <property type="match status" value="1"/>
</dbReference>
<dbReference type="InterPro" id="IPR038252">
    <property type="entry name" value="UBA_E1_C_sf"/>
</dbReference>
<dbReference type="Pfam" id="PF16190">
    <property type="entry name" value="E1_FCCH"/>
    <property type="match status" value="1"/>
</dbReference>
<comment type="catalytic activity">
    <reaction evidence="1">
        <text>ATP + ubiquitin + [E1 ubiquitin-activating enzyme]-L-cysteine = AMP + diphosphate + S-ubiquitinyl-[E1 ubiquitin-activating enzyme]-L-cysteine.</text>
        <dbReference type="EC" id="6.2.1.45"/>
    </reaction>
</comment>
<evidence type="ECO:0000259" key="16">
    <source>
        <dbReference type="SMART" id="SM00985"/>
    </source>
</evidence>
<keyword evidence="7" id="KW-0479">Metal-binding</keyword>
<keyword evidence="18" id="KW-1185">Reference proteome</keyword>
<comment type="similarity">
    <text evidence="3">Belongs to the ubiquitin-activating E1 family.</text>
</comment>
<dbReference type="InterPro" id="IPR018075">
    <property type="entry name" value="UBQ-activ_enz_E1"/>
</dbReference>
<dbReference type="Gene3D" id="3.50.50.80">
    <property type="entry name" value="Ubiquitin-activating enzyme E1, inactive adenylation domain, subdomain 1"/>
    <property type="match status" value="1"/>
</dbReference>
<dbReference type="Pfam" id="PF16191">
    <property type="entry name" value="E1_4HB"/>
    <property type="match status" value="1"/>
</dbReference>
<dbReference type="GO" id="GO:0046872">
    <property type="term" value="F:metal ion binding"/>
    <property type="evidence" value="ECO:0007669"/>
    <property type="project" value="UniProtKB-KW"/>
</dbReference>
<keyword evidence="6" id="KW-0436">Ligase</keyword>
<dbReference type="GO" id="GO:0006511">
    <property type="term" value="P:ubiquitin-dependent protein catabolic process"/>
    <property type="evidence" value="ECO:0007669"/>
    <property type="project" value="UniProtKB-ARBA"/>
</dbReference>
<keyword evidence="5" id="KW-0597">Phosphoprotein</keyword>
<dbReference type="InterPro" id="IPR019572">
    <property type="entry name" value="UBA_E1_SCCH"/>
</dbReference>
<keyword evidence="10" id="KW-0067">ATP-binding</keyword>
<dbReference type="InterPro" id="IPR042449">
    <property type="entry name" value="Ub-E1_IAD_1"/>
</dbReference>
<dbReference type="CDD" id="cd01490">
    <property type="entry name" value="Ube1_repeat2"/>
    <property type="match status" value="1"/>
</dbReference>
<dbReference type="InterPro" id="IPR000594">
    <property type="entry name" value="ThiF_NAD_FAD-bd"/>
</dbReference>
<protein>
    <recommendedName>
        <fullName evidence="14">Ubiquitin-like modifier-activating enzyme 6</fullName>
        <ecNumber evidence="4">6.2.1.45</ecNumber>
    </recommendedName>
    <alternativeName>
        <fullName evidence="15">Ubiquitin-activating enzyme E1-like protein 2</fullName>
    </alternativeName>
</protein>
<dbReference type="InterPro" id="IPR018965">
    <property type="entry name" value="Ub-activating_enz_E1_C"/>
</dbReference>
<dbReference type="InterPro" id="IPR042302">
    <property type="entry name" value="E1_FCCH_sf"/>
</dbReference>
<dbReference type="Gene3D" id="3.40.50.12550">
    <property type="entry name" value="Ubiquitin-activating enzyme E1, inactive adenylation domain, subdomain 2"/>
    <property type="match status" value="1"/>
</dbReference>
<evidence type="ECO:0000313" key="18">
    <source>
        <dbReference type="Proteomes" id="UP001178508"/>
    </source>
</evidence>
<keyword evidence="8" id="KW-0547">Nucleotide-binding</keyword>
<dbReference type="Gene3D" id="3.40.50.720">
    <property type="entry name" value="NAD(P)-binding Rossmann-like Domain"/>
    <property type="match status" value="1"/>
</dbReference>
<comment type="subunit">
    <text evidence="13">Forms a thioester with UBD in cells stimulated with tumor necrosis factor-alpha (TNFa) and interferon-gamma (IFNg).</text>
</comment>
<evidence type="ECO:0000256" key="6">
    <source>
        <dbReference type="ARBA" id="ARBA00022598"/>
    </source>
</evidence>
<evidence type="ECO:0000256" key="2">
    <source>
        <dbReference type="ARBA" id="ARBA00004906"/>
    </source>
</evidence>
<evidence type="ECO:0000256" key="11">
    <source>
        <dbReference type="ARBA" id="ARBA00022842"/>
    </source>
</evidence>
<dbReference type="InterPro" id="IPR045886">
    <property type="entry name" value="ThiF/MoeB/HesA"/>
</dbReference>
<evidence type="ECO:0000256" key="15">
    <source>
        <dbReference type="ARBA" id="ARBA00079238"/>
    </source>
</evidence>
<evidence type="ECO:0000256" key="8">
    <source>
        <dbReference type="ARBA" id="ARBA00022741"/>
    </source>
</evidence>
<dbReference type="InterPro" id="IPR042063">
    <property type="entry name" value="Ubi_acti_E1_SCCH"/>
</dbReference>
<dbReference type="GO" id="GO:0005737">
    <property type="term" value="C:cytoplasm"/>
    <property type="evidence" value="ECO:0007669"/>
    <property type="project" value="TreeGrafter"/>
</dbReference>
<dbReference type="InterPro" id="IPR032418">
    <property type="entry name" value="E1_FCCH"/>
</dbReference>
<dbReference type="PANTHER" id="PTHR10953">
    <property type="entry name" value="UBIQUITIN-ACTIVATING ENZYME E1"/>
    <property type="match status" value="1"/>
</dbReference>
<dbReference type="Pfam" id="PF09358">
    <property type="entry name" value="E1_UFD"/>
    <property type="match status" value="1"/>
</dbReference>
<proteinExistence type="inferred from homology"/>
<dbReference type="NCBIfam" id="TIGR01408">
    <property type="entry name" value="Ube1"/>
    <property type="match status" value="1"/>
</dbReference>